<name>A0A8J3GER9_9BACT</name>
<reference evidence="2" key="2">
    <citation type="submission" date="2020-09" db="EMBL/GenBank/DDBJ databases">
        <authorList>
            <person name="Sun Q."/>
            <person name="Kim S."/>
        </authorList>
    </citation>
    <scope>NUCLEOTIDE SEQUENCE</scope>
    <source>
        <strain evidence="2">KCTC 12870</strain>
    </source>
</reference>
<sequence>MHIRKFYIGAFALLLALATFAQAQDFGRVVTTQFSAIGWDNAIRNVYYLNGDERIDLTIPNGAPSSLYECRANQPLVFYRDGPAGPDGATPTPIPVASTTLSAAAPPSLLLFFDQKNANVPYRIVSVKNEAQRSMQDIYQLYNISRHKIVAQFNEERISIDPGKQLIINSPNIDKPNFGVMMAIQADPKDSGDWKLVYKAFWPYRTGRSSLVFITDKQGRDDQISVRRFYVSTPTPPKS</sequence>
<accession>A0A8J3GER9</accession>
<evidence type="ECO:0000313" key="3">
    <source>
        <dbReference type="Proteomes" id="UP000642829"/>
    </source>
</evidence>
<proteinExistence type="predicted"/>
<gene>
    <name evidence="2" type="ORF">GCM10007047_23230</name>
</gene>
<keyword evidence="1" id="KW-0732">Signal</keyword>
<reference evidence="2" key="1">
    <citation type="journal article" date="2014" name="Int. J. Syst. Evol. Microbiol.">
        <title>Complete genome sequence of Corynebacterium casei LMG S-19264T (=DSM 44701T), isolated from a smear-ripened cheese.</title>
        <authorList>
            <consortium name="US DOE Joint Genome Institute (JGI-PGF)"/>
            <person name="Walter F."/>
            <person name="Albersmeier A."/>
            <person name="Kalinowski J."/>
            <person name="Ruckert C."/>
        </authorList>
    </citation>
    <scope>NUCLEOTIDE SEQUENCE</scope>
    <source>
        <strain evidence="2">KCTC 12870</strain>
    </source>
</reference>
<dbReference type="AlphaFoldDB" id="A0A8J3GER9"/>
<dbReference type="EMBL" id="BMXG01000014">
    <property type="protein sequence ID" value="GHC05639.1"/>
    <property type="molecule type" value="Genomic_DNA"/>
</dbReference>
<dbReference type="RefSeq" id="WP_189515313.1">
    <property type="nucleotide sequence ID" value="NZ_BMXG01000014.1"/>
</dbReference>
<evidence type="ECO:0000256" key="1">
    <source>
        <dbReference type="SAM" id="SignalP"/>
    </source>
</evidence>
<comment type="caution">
    <text evidence="2">The sequence shown here is derived from an EMBL/GenBank/DDBJ whole genome shotgun (WGS) entry which is preliminary data.</text>
</comment>
<feature type="chain" id="PRO_5035260842" evidence="1">
    <location>
        <begin position="24"/>
        <end position="239"/>
    </location>
</feature>
<evidence type="ECO:0000313" key="2">
    <source>
        <dbReference type="EMBL" id="GHC05639.1"/>
    </source>
</evidence>
<feature type="signal peptide" evidence="1">
    <location>
        <begin position="1"/>
        <end position="23"/>
    </location>
</feature>
<dbReference type="Proteomes" id="UP000642829">
    <property type="component" value="Unassembled WGS sequence"/>
</dbReference>
<keyword evidence="3" id="KW-1185">Reference proteome</keyword>
<organism evidence="2 3">
    <name type="scientific">Cerasicoccus arenae</name>
    <dbReference type="NCBI Taxonomy" id="424488"/>
    <lineage>
        <taxon>Bacteria</taxon>
        <taxon>Pseudomonadati</taxon>
        <taxon>Verrucomicrobiota</taxon>
        <taxon>Opitutia</taxon>
        <taxon>Puniceicoccales</taxon>
        <taxon>Cerasicoccaceae</taxon>
        <taxon>Cerasicoccus</taxon>
    </lineage>
</organism>
<protein>
    <submittedName>
        <fullName evidence="2">Uncharacterized protein</fullName>
    </submittedName>
</protein>